<name>A0A646KGZ9_STRJU</name>
<accession>A0A646KGZ9</accession>
<organism evidence="2 3">
    <name type="scientific">Streptomyces jumonjinensis</name>
    <dbReference type="NCBI Taxonomy" id="1945"/>
    <lineage>
        <taxon>Bacteria</taxon>
        <taxon>Bacillati</taxon>
        <taxon>Actinomycetota</taxon>
        <taxon>Actinomycetes</taxon>
        <taxon>Kitasatosporales</taxon>
        <taxon>Streptomycetaceae</taxon>
        <taxon>Streptomyces</taxon>
    </lineage>
</organism>
<feature type="transmembrane region" description="Helical" evidence="1">
    <location>
        <begin position="37"/>
        <end position="55"/>
    </location>
</feature>
<evidence type="ECO:0000256" key="1">
    <source>
        <dbReference type="SAM" id="Phobius"/>
    </source>
</evidence>
<dbReference type="RefSeq" id="WP_153523163.1">
    <property type="nucleotide sequence ID" value="NZ_JBEPDZ010000081.1"/>
</dbReference>
<sequence length="63" mass="6617">MNPTMPSMAGVLVALAYFALVAYLVKILKQHHRLPGVIGALIGLLGVLPAILYALNFTVEAAA</sequence>
<keyword evidence="1" id="KW-0472">Membrane</keyword>
<evidence type="ECO:0000313" key="2">
    <source>
        <dbReference type="EMBL" id="MQT01340.1"/>
    </source>
</evidence>
<proteinExistence type="predicted"/>
<keyword evidence="3" id="KW-1185">Reference proteome</keyword>
<gene>
    <name evidence="2" type="ORF">FF041_14240</name>
</gene>
<dbReference type="Proteomes" id="UP000419138">
    <property type="component" value="Unassembled WGS sequence"/>
</dbReference>
<dbReference type="EMBL" id="VCLA01000120">
    <property type="protein sequence ID" value="MQT01340.1"/>
    <property type="molecule type" value="Genomic_DNA"/>
</dbReference>
<comment type="caution">
    <text evidence="2">The sequence shown here is derived from an EMBL/GenBank/DDBJ whole genome shotgun (WGS) entry which is preliminary data.</text>
</comment>
<evidence type="ECO:0000313" key="3">
    <source>
        <dbReference type="Proteomes" id="UP000419138"/>
    </source>
</evidence>
<protein>
    <submittedName>
        <fullName evidence="2">Uncharacterized protein</fullName>
    </submittedName>
</protein>
<reference evidence="2 3" key="1">
    <citation type="submission" date="2019-05" db="EMBL/GenBank/DDBJ databases">
        <title>Comparative genomics and metabolomics analyses of clavulanic acid producing Streptomyces species provides insight into specialized metabolism and evolution of beta-lactam biosynthetic gene clusters.</title>
        <authorList>
            <person name="Moore M.A."/>
            <person name="Cruz-Morales P."/>
            <person name="Barona Gomez F."/>
            <person name="Kapil T."/>
        </authorList>
    </citation>
    <scope>NUCLEOTIDE SEQUENCE [LARGE SCALE GENOMIC DNA]</scope>
    <source>
        <strain evidence="2 3">NRRL 5741</strain>
    </source>
</reference>
<dbReference type="AlphaFoldDB" id="A0A646KGZ9"/>
<keyword evidence="1" id="KW-0812">Transmembrane</keyword>
<feature type="transmembrane region" description="Helical" evidence="1">
    <location>
        <begin position="6"/>
        <end position="25"/>
    </location>
</feature>
<keyword evidence="1" id="KW-1133">Transmembrane helix</keyword>